<dbReference type="AlphaFoldDB" id="A0A2L2TLJ8"/>
<feature type="compositionally biased region" description="Polar residues" evidence="2">
    <location>
        <begin position="29"/>
        <end position="38"/>
    </location>
</feature>
<organism evidence="3 4">
    <name type="scientific">Fusarium venenatum</name>
    <dbReference type="NCBI Taxonomy" id="56646"/>
    <lineage>
        <taxon>Eukaryota</taxon>
        <taxon>Fungi</taxon>
        <taxon>Dikarya</taxon>
        <taxon>Ascomycota</taxon>
        <taxon>Pezizomycotina</taxon>
        <taxon>Sordariomycetes</taxon>
        <taxon>Hypocreomycetidae</taxon>
        <taxon>Hypocreales</taxon>
        <taxon>Nectriaceae</taxon>
        <taxon>Fusarium</taxon>
    </lineage>
</organism>
<protein>
    <submittedName>
        <fullName evidence="3">Uncharacterized protein</fullName>
    </submittedName>
</protein>
<evidence type="ECO:0000313" key="4">
    <source>
        <dbReference type="Proteomes" id="UP000245910"/>
    </source>
</evidence>
<feature type="coiled-coil region" evidence="1">
    <location>
        <begin position="124"/>
        <end position="151"/>
    </location>
</feature>
<feature type="compositionally biased region" description="Polar residues" evidence="2">
    <location>
        <begin position="45"/>
        <end position="70"/>
    </location>
</feature>
<keyword evidence="4" id="KW-1185">Reference proteome</keyword>
<feature type="region of interest" description="Disordered" evidence="2">
    <location>
        <begin position="29"/>
        <end position="73"/>
    </location>
</feature>
<reference evidence="4" key="1">
    <citation type="submission" date="2014-10" db="EMBL/GenBank/DDBJ databases">
        <authorList>
            <person name="King R."/>
        </authorList>
    </citation>
    <scope>NUCLEOTIDE SEQUENCE [LARGE SCALE GENOMIC DNA]</scope>
    <source>
        <strain evidence="4">A3/5</strain>
    </source>
</reference>
<dbReference type="EMBL" id="LN649229">
    <property type="protein sequence ID" value="CEI64066.1"/>
    <property type="molecule type" value="Genomic_DNA"/>
</dbReference>
<dbReference type="STRING" id="56646.A0A2L2TLJ8"/>
<keyword evidence="1" id="KW-0175">Coiled coil</keyword>
<sequence>MSILRHWLTVTQDTTLSSSDQLVSIRTRSQKLKSNSTPRAKVESSKLNTHSSSEVDNSTTKELSARQQASHDGLIRDYRTTDAQERSQLSQTVQSGIQTGMDQIAGYVKSVLVRPAQPPTPADVERLTKQLESEESRHKNLKTNYEKLVDMYNLQKKELQKVHTRLRDSDQETDRLRRLLNGGSFDNPNKLADDAFKSEWSKMAYNIRCLVHTLDGTWSRQSLDDEVTRRLRRVSKDHQKHYQYPDFRISLMQGRLWILIQDIVFDTKQEIRGGPGVETLKATRESFIAHIGEIEGKLETEPSVALIAGWLYRGYPIMGKLYGNDSIDVKRVVDLETKRLRPFMADSQPRTDRTDDMVSGQLKDIIDSAIELDQIMMSSRAIYEVHWGDRSQEPGNLGRWNPEAMEADVWEHKISPRSRVLFRISPVLYKFGANDGRGYDSYMVLAKGIVVCD</sequence>
<proteinExistence type="predicted"/>
<evidence type="ECO:0000313" key="3">
    <source>
        <dbReference type="EMBL" id="CEI64066.1"/>
    </source>
</evidence>
<dbReference type="Proteomes" id="UP000245910">
    <property type="component" value="Chromosome I"/>
</dbReference>
<evidence type="ECO:0000256" key="1">
    <source>
        <dbReference type="SAM" id="Coils"/>
    </source>
</evidence>
<evidence type="ECO:0000256" key="2">
    <source>
        <dbReference type="SAM" id="MobiDB-lite"/>
    </source>
</evidence>
<name>A0A2L2TLJ8_9HYPO</name>
<accession>A0A2L2TLJ8</accession>